<dbReference type="EMBL" id="CP031124">
    <property type="protein sequence ID" value="AXF85207.1"/>
    <property type="molecule type" value="Genomic_DNA"/>
</dbReference>
<dbReference type="EC" id="2.3.2.30" evidence="7"/>
<evidence type="ECO:0000256" key="4">
    <source>
        <dbReference type="ARBA" id="ARBA00023098"/>
    </source>
</evidence>
<dbReference type="AlphaFoldDB" id="A0A345DA19"/>
<reference evidence="12" key="1">
    <citation type="submission" date="2018-07" db="EMBL/GenBank/DDBJ databases">
        <authorList>
            <person name="Kim H."/>
        </authorList>
    </citation>
    <scope>NUCLEOTIDE SEQUENCE [LARGE SCALE GENOMIC DNA]</scope>
    <source>
        <strain evidence="12">F02</strain>
    </source>
</reference>
<sequence length="264" mass="29176">MLSPLVKTIQSHVNDSPAVTGRHGLAESVTVSWATTQAEVEEVQRLRYQVFSDELGVQLSGQNGLDEDKFDPYVEHVYVRDNKTGKVVGTYRALTPASAAQIGLYADQEFDISDLLRDRDQLLEVGRACVHKDYRNGTVLMTLWKALLQFAAKNKFELILGCTSVPVSSNTPAIADIQQLLIDAGAMSDDYVVTPRNPLVDAMQPTVHADVKKALPPLVKGYLRLGAKFCGEPSYDPDFQTADYLTILRLSSVSSRYVKHFDLA</sequence>
<dbReference type="Proteomes" id="UP000252182">
    <property type="component" value="Chromosome"/>
</dbReference>
<dbReference type="InterPro" id="IPR052351">
    <property type="entry name" value="Ornithine_N-alpha-AT"/>
</dbReference>
<accession>A0A345DA19</accession>
<evidence type="ECO:0000256" key="9">
    <source>
        <dbReference type="ARBA" id="ARBA00045724"/>
    </source>
</evidence>
<evidence type="ECO:0000256" key="3">
    <source>
        <dbReference type="ARBA" id="ARBA00022679"/>
    </source>
</evidence>
<comment type="catalytic activity">
    <reaction evidence="10">
        <text>a (3R)-hydroxyacyl-[ACP] + L-ornithine = a lyso-ornithine lipid + holo-[ACP] + H(+)</text>
        <dbReference type="Rhea" id="RHEA:20633"/>
        <dbReference type="Rhea" id="RHEA-COMP:9685"/>
        <dbReference type="Rhea" id="RHEA-COMP:9945"/>
        <dbReference type="ChEBI" id="CHEBI:15378"/>
        <dbReference type="ChEBI" id="CHEBI:46911"/>
        <dbReference type="ChEBI" id="CHEBI:64479"/>
        <dbReference type="ChEBI" id="CHEBI:78827"/>
        <dbReference type="ChEBI" id="CHEBI:138482"/>
        <dbReference type="EC" id="2.3.2.30"/>
    </reaction>
    <physiologicalReaction direction="left-to-right" evidence="10">
        <dbReference type="Rhea" id="RHEA:20634"/>
    </physiologicalReaction>
</comment>
<dbReference type="GO" id="GO:0006629">
    <property type="term" value="P:lipid metabolic process"/>
    <property type="evidence" value="ECO:0007669"/>
    <property type="project" value="UniProtKB-KW"/>
</dbReference>
<protein>
    <recommendedName>
        <fullName evidence="8">L-ornithine N(alpha)-acyltransferase</fullName>
        <ecNumber evidence="7">2.3.2.30</ecNumber>
    </recommendedName>
</protein>
<dbReference type="KEGG" id="hyf:DTO96_100933"/>
<evidence type="ECO:0000256" key="6">
    <source>
        <dbReference type="ARBA" id="ARBA00038095"/>
    </source>
</evidence>
<evidence type="ECO:0000256" key="8">
    <source>
        <dbReference type="ARBA" id="ARBA00039866"/>
    </source>
</evidence>
<proteinExistence type="inferred from homology"/>
<organism evidence="11 12">
    <name type="scientific">Ephemeroptericola cinctiostellae</name>
    <dbReference type="NCBI Taxonomy" id="2268024"/>
    <lineage>
        <taxon>Bacteria</taxon>
        <taxon>Pseudomonadati</taxon>
        <taxon>Pseudomonadota</taxon>
        <taxon>Betaproteobacteria</taxon>
        <taxon>Burkholderiales</taxon>
        <taxon>Burkholderiaceae</taxon>
        <taxon>Ephemeroptericola</taxon>
    </lineage>
</organism>
<comment type="similarity">
    <text evidence="6">Belongs to the acetyltransferase family. OlsB subfamily.</text>
</comment>
<dbReference type="OrthoDB" id="9787072at2"/>
<keyword evidence="12" id="KW-1185">Reference proteome</keyword>
<evidence type="ECO:0000313" key="11">
    <source>
        <dbReference type="EMBL" id="AXF85207.1"/>
    </source>
</evidence>
<comment type="pathway">
    <text evidence="1">Lipid metabolism.</text>
</comment>
<dbReference type="SUPFAM" id="SSF55729">
    <property type="entry name" value="Acyl-CoA N-acyltransferases (Nat)"/>
    <property type="match status" value="1"/>
</dbReference>
<name>A0A345DA19_9BURK</name>
<keyword evidence="3" id="KW-0808">Transferase</keyword>
<dbReference type="GO" id="GO:0043810">
    <property type="term" value="F:ornithine-acyl [acyl carrier protein] N-acyltransferase activity"/>
    <property type="evidence" value="ECO:0007669"/>
    <property type="project" value="UniProtKB-EC"/>
</dbReference>
<evidence type="ECO:0000313" key="12">
    <source>
        <dbReference type="Proteomes" id="UP000252182"/>
    </source>
</evidence>
<evidence type="ECO:0000256" key="2">
    <source>
        <dbReference type="ARBA" id="ARBA00022516"/>
    </source>
</evidence>
<dbReference type="PANTHER" id="PTHR37323">
    <property type="entry name" value="GCN5-RELATED N-ACETYLTRANSFERASE"/>
    <property type="match status" value="1"/>
</dbReference>
<dbReference type="PANTHER" id="PTHR37323:SF1">
    <property type="entry name" value="L-ORNITHINE N(ALPHA)-ACYLTRANSFERASE"/>
    <property type="match status" value="1"/>
</dbReference>
<evidence type="ECO:0000256" key="7">
    <source>
        <dbReference type="ARBA" id="ARBA00039058"/>
    </source>
</evidence>
<comment type="function">
    <text evidence="9">Catalyzes the first step in the biosynthesis of ornithine lipids, which are phosphorus-free membrane lipids. Catalyzes the 3-hydroxyacyl-acyl carrier protein-dependent acylation of ornithine to form lyso-ornithine lipid (LOL).</text>
</comment>
<keyword evidence="2" id="KW-0444">Lipid biosynthesis</keyword>
<gene>
    <name evidence="11" type="ORF">DTO96_100933</name>
</gene>
<dbReference type="Pfam" id="PF13444">
    <property type="entry name" value="Acetyltransf_5"/>
    <property type="match status" value="1"/>
</dbReference>
<evidence type="ECO:0000256" key="5">
    <source>
        <dbReference type="ARBA" id="ARBA00023315"/>
    </source>
</evidence>
<evidence type="ECO:0000256" key="1">
    <source>
        <dbReference type="ARBA" id="ARBA00005189"/>
    </source>
</evidence>
<dbReference type="Gene3D" id="3.40.630.30">
    <property type="match status" value="1"/>
</dbReference>
<evidence type="ECO:0000256" key="10">
    <source>
        <dbReference type="ARBA" id="ARBA00047785"/>
    </source>
</evidence>
<keyword evidence="4" id="KW-0443">Lipid metabolism</keyword>
<keyword evidence="5" id="KW-0012">Acyltransferase</keyword>
<dbReference type="InterPro" id="IPR016181">
    <property type="entry name" value="Acyl_CoA_acyltransferase"/>
</dbReference>